<dbReference type="AlphaFoldDB" id="A0A183Q198"/>
<protein>
    <submittedName>
        <fullName evidence="2">Uncharacterized protein</fullName>
    </submittedName>
</protein>
<keyword evidence="3" id="KW-1185">Reference proteome</keyword>
<feature type="compositionally biased region" description="Low complexity" evidence="1">
    <location>
        <begin position="64"/>
        <end position="75"/>
    </location>
</feature>
<sequence>MQATVLLTTLSKTQDAITLSASFPTPASCHPPTTLAAGTSSVHPAYQTCSQTPPSRLPYTALGASPAPSTWSWAPSEPPAL</sequence>
<dbReference type="EMBL" id="UZAL01044306">
    <property type="protein sequence ID" value="VDP82319.1"/>
    <property type="molecule type" value="Genomic_DNA"/>
</dbReference>
<gene>
    <name evidence="2" type="ORF">SMTD_LOCUS20384</name>
</gene>
<reference evidence="2 3" key="1">
    <citation type="submission" date="2018-11" db="EMBL/GenBank/DDBJ databases">
        <authorList>
            <consortium name="Pathogen Informatics"/>
        </authorList>
    </citation>
    <scope>NUCLEOTIDE SEQUENCE [LARGE SCALE GENOMIC DNA]</scope>
    <source>
        <strain>Denwood</strain>
        <strain evidence="3">Zambia</strain>
    </source>
</reference>
<evidence type="ECO:0000256" key="1">
    <source>
        <dbReference type="SAM" id="MobiDB-lite"/>
    </source>
</evidence>
<accession>A0A183Q198</accession>
<evidence type="ECO:0000313" key="2">
    <source>
        <dbReference type="EMBL" id="VDP82319.1"/>
    </source>
</evidence>
<proteinExistence type="predicted"/>
<name>A0A183Q198_9TREM</name>
<organism evidence="2 3">
    <name type="scientific">Schistosoma mattheei</name>
    <dbReference type="NCBI Taxonomy" id="31246"/>
    <lineage>
        <taxon>Eukaryota</taxon>
        <taxon>Metazoa</taxon>
        <taxon>Spiralia</taxon>
        <taxon>Lophotrochozoa</taxon>
        <taxon>Platyhelminthes</taxon>
        <taxon>Trematoda</taxon>
        <taxon>Digenea</taxon>
        <taxon>Strigeidida</taxon>
        <taxon>Schistosomatoidea</taxon>
        <taxon>Schistosomatidae</taxon>
        <taxon>Schistosoma</taxon>
    </lineage>
</organism>
<evidence type="ECO:0000313" key="3">
    <source>
        <dbReference type="Proteomes" id="UP000269396"/>
    </source>
</evidence>
<dbReference type="Proteomes" id="UP000269396">
    <property type="component" value="Unassembled WGS sequence"/>
</dbReference>
<feature type="region of interest" description="Disordered" evidence="1">
    <location>
        <begin position="57"/>
        <end position="81"/>
    </location>
</feature>